<dbReference type="EMBL" id="JAGTJR010000009">
    <property type="protein sequence ID" value="KAH7054340.1"/>
    <property type="molecule type" value="Genomic_DNA"/>
</dbReference>
<reference evidence="3 4" key="1">
    <citation type="journal article" date="2021" name="Nat. Commun.">
        <title>Genetic determinants of endophytism in the Arabidopsis root mycobiome.</title>
        <authorList>
            <person name="Mesny F."/>
            <person name="Miyauchi S."/>
            <person name="Thiergart T."/>
            <person name="Pickel B."/>
            <person name="Atanasova L."/>
            <person name="Karlsson M."/>
            <person name="Huettel B."/>
            <person name="Barry K.W."/>
            <person name="Haridas S."/>
            <person name="Chen C."/>
            <person name="Bauer D."/>
            <person name="Andreopoulos W."/>
            <person name="Pangilinan J."/>
            <person name="LaButti K."/>
            <person name="Riley R."/>
            <person name="Lipzen A."/>
            <person name="Clum A."/>
            <person name="Drula E."/>
            <person name="Henrissat B."/>
            <person name="Kohler A."/>
            <person name="Grigoriev I.V."/>
            <person name="Martin F.M."/>
            <person name="Hacquard S."/>
        </authorList>
    </citation>
    <scope>NUCLEOTIDE SEQUENCE [LARGE SCALE GENOMIC DNA]</scope>
    <source>
        <strain evidence="3 4">MPI-SDFR-AT-0080</strain>
    </source>
</reference>
<dbReference type="PANTHER" id="PTHR35896">
    <property type="entry name" value="IG-LIKE DOMAIN-CONTAINING PROTEIN"/>
    <property type="match status" value="1"/>
</dbReference>
<comment type="caution">
    <text evidence="3">The sequence shown here is derived from an EMBL/GenBank/DDBJ whole genome shotgun (WGS) entry which is preliminary data.</text>
</comment>
<evidence type="ECO:0000313" key="3">
    <source>
        <dbReference type="EMBL" id="KAH7054340.1"/>
    </source>
</evidence>
<keyword evidence="4" id="KW-1185">Reference proteome</keyword>
<feature type="transmembrane region" description="Helical" evidence="2">
    <location>
        <begin position="52"/>
        <end position="75"/>
    </location>
</feature>
<keyword evidence="2" id="KW-0472">Membrane</keyword>
<organism evidence="3 4">
    <name type="scientific">Macrophomina phaseolina</name>
    <dbReference type="NCBI Taxonomy" id="35725"/>
    <lineage>
        <taxon>Eukaryota</taxon>
        <taxon>Fungi</taxon>
        <taxon>Dikarya</taxon>
        <taxon>Ascomycota</taxon>
        <taxon>Pezizomycotina</taxon>
        <taxon>Dothideomycetes</taxon>
        <taxon>Dothideomycetes incertae sedis</taxon>
        <taxon>Botryosphaeriales</taxon>
        <taxon>Botryosphaeriaceae</taxon>
        <taxon>Macrophomina</taxon>
    </lineage>
</organism>
<keyword evidence="2" id="KW-1133">Transmembrane helix</keyword>
<dbReference type="Proteomes" id="UP000774617">
    <property type="component" value="Unassembled WGS sequence"/>
</dbReference>
<feature type="region of interest" description="Disordered" evidence="1">
    <location>
        <begin position="19"/>
        <end position="48"/>
    </location>
</feature>
<gene>
    <name evidence="3" type="ORF">B0J12DRAFT_738878</name>
</gene>
<evidence type="ECO:0000256" key="2">
    <source>
        <dbReference type="SAM" id="Phobius"/>
    </source>
</evidence>
<keyword evidence="2" id="KW-0812">Transmembrane</keyword>
<dbReference type="PANTHER" id="PTHR35896:SF3">
    <property type="entry name" value="MAJOR FACILITATOR SUPERFAMILY TRANSPORTER"/>
    <property type="match status" value="1"/>
</dbReference>
<proteinExistence type="predicted"/>
<evidence type="ECO:0000313" key="4">
    <source>
        <dbReference type="Proteomes" id="UP000774617"/>
    </source>
</evidence>
<sequence length="143" mass="15956">MSSYISSSESVYQNLPLSASDEDRPFIPTTSPTEKRDYTSPNPGHSHRRSRLCSALIIASTSLALGLLALILVLAQRRHPGSTVSLWPTYQGGSHVVEHCGNSPEETQALGCVWDLMSFGWIHPRCFKPDESQIWLEKYGPWK</sequence>
<protein>
    <submittedName>
        <fullName evidence="3">Uncharacterized protein</fullName>
    </submittedName>
</protein>
<dbReference type="InterPro" id="IPR053008">
    <property type="entry name" value="Phomopsin_biosynth_assoc"/>
</dbReference>
<name>A0ABQ8GFD2_9PEZI</name>
<accession>A0ABQ8GFD2</accession>
<evidence type="ECO:0000256" key="1">
    <source>
        <dbReference type="SAM" id="MobiDB-lite"/>
    </source>
</evidence>